<dbReference type="InterPro" id="IPR004179">
    <property type="entry name" value="Sec63-dom"/>
</dbReference>
<dbReference type="Gene3D" id="1.10.3380.10">
    <property type="entry name" value="Sec63 N-terminal domain-like domain"/>
    <property type="match status" value="1"/>
</dbReference>
<reference evidence="2" key="1">
    <citation type="submission" date="2023-06" db="EMBL/GenBank/DDBJ databases">
        <authorList>
            <consortium name="Lawrence Berkeley National Laboratory"/>
            <person name="Ahrendt S."/>
            <person name="Sahu N."/>
            <person name="Indic B."/>
            <person name="Wong-Bajracharya J."/>
            <person name="Merenyi Z."/>
            <person name="Ke H.-M."/>
            <person name="Monk M."/>
            <person name="Kocsube S."/>
            <person name="Drula E."/>
            <person name="Lipzen A."/>
            <person name="Balint B."/>
            <person name="Henrissat B."/>
            <person name="Andreopoulos B."/>
            <person name="Martin F.M."/>
            <person name="Harder C.B."/>
            <person name="Rigling D."/>
            <person name="Ford K.L."/>
            <person name="Foster G.D."/>
            <person name="Pangilinan J."/>
            <person name="Papanicolaou A."/>
            <person name="Barry K."/>
            <person name="LaButti K."/>
            <person name="Viragh M."/>
            <person name="Koriabine M."/>
            <person name="Yan M."/>
            <person name="Riley R."/>
            <person name="Champramary S."/>
            <person name="Plett K.L."/>
            <person name="Tsai I.J."/>
            <person name="Slot J."/>
            <person name="Sipos G."/>
            <person name="Plett J."/>
            <person name="Nagy L.G."/>
            <person name="Grigoriev I.V."/>
        </authorList>
    </citation>
    <scope>NUCLEOTIDE SEQUENCE</scope>
    <source>
        <strain evidence="2">CCBAS 213</strain>
    </source>
</reference>
<name>A0AA39KBV3_ARMTA</name>
<dbReference type="RefSeq" id="XP_060330404.1">
    <property type="nucleotide sequence ID" value="XM_060477517.1"/>
</dbReference>
<protein>
    <recommendedName>
        <fullName evidence="1">SEC63 domain-containing protein</fullName>
    </recommendedName>
</protein>
<dbReference type="Pfam" id="PF02889">
    <property type="entry name" value="Sec63"/>
    <property type="match status" value="1"/>
</dbReference>
<evidence type="ECO:0000259" key="1">
    <source>
        <dbReference type="Pfam" id="PF02889"/>
    </source>
</evidence>
<dbReference type="AlphaFoldDB" id="A0AA39KBV3"/>
<proteinExistence type="predicted"/>
<dbReference type="EMBL" id="JAUEPS010000019">
    <property type="protein sequence ID" value="KAK0458112.1"/>
    <property type="molecule type" value="Genomic_DNA"/>
</dbReference>
<accession>A0AA39KBV3</accession>
<feature type="domain" description="SEC63" evidence="1">
    <location>
        <begin position="16"/>
        <end position="75"/>
    </location>
</feature>
<dbReference type="SUPFAM" id="SSF158702">
    <property type="entry name" value="Sec63 N-terminal domain-like"/>
    <property type="match status" value="1"/>
</dbReference>
<dbReference type="GeneID" id="85361065"/>
<evidence type="ECO:0000313" key="2">
    <source>
        <dbReference type="EMBL" id="KAK0458112.1"/>
    </source>
</evidence>
<comment type="caution">
    <text evidence="2">The sequence shown here is derived from an EMBL/GenBank/DDBJ whole genome shotgun (WGS) entry which is preliminary data.</text>
</comment>
<dbReference type="Proteomes" id="UP001175211">
    <property type="component" value="Unassembled WGS sequence"/>
</dbReference>
<organism evidence="2 3">
    <name type="scientific">Armillaria tabescens</name>
    <name type="common">Ringless honey mushroom</name>
    <name type="synonym">Agaricus tabescens</name>
    <dbReference type="NCBI Taxonomy" id="1929756"/>
    <lineage>
        <taxon>Eukaryota</taxon>
        <taxon>Fungi</taxon>
        <taxon>Dikarya</taxon>
        <taxon>Basidiomycota</taxon>
        <taxon>Agaricomycotina</taxon>
        <taxon>Agaricomycetes</taxon>
        <taxon>Agaricomycetidae</taxon>
        <taxon>Agaricales</taxon>
        <taxon>Marasmiineae</taxon>
        <taxon>Physalacriaceae</taxon>
        <taxon>Desarmillaria</taxon>
    </lineage>
</organism>
<gene>
    <name evidence="2" type="ORF">EV420DRAFT_1643448</name>
</gene>
<sequence>MSTLELFLRRVDSVVWVHQEEKVELAKLLECVPISVKEMVEELATKINVFQAYISQLKLDRFVLVADMLFVQQTAECDL</sequence>
<keyword evidence="3" id="KW-1185">Reference proteome</keyword>
<evidence type="ECO:0000313" key="3">
    <source>
        <dbReference type="Proteomes" id="UP001175211"/>
    </source>
</evidence>